<dbReference type="RefSeq" id="WP_209231751.1">
    <property type="nucleotide sequence ID" value="NZ_JAGHXG010000024.1"/>
</dbReference>
<keyword evidence="4" id="KW-1185">Reference proteome</keyword>
<dbReference type="EMBL" id="JAQMHB010000001">
    <property type="protein sequence ID" value="MDS9992806.1"/>
    <property type="molecule type" value="Genomic_DNA"/>
</dbReference>
<evidence type="ECO:0000313" key="4">
    <source>
        <dbReference type="Proteomes" id="UP001260534"/>
    </source>
</evidence>
<keyword evidence="1" id="KW-0732">Signal</keyword>
<protein>
    <submittedName>
        <fullName evidence="3">YceI family protein</fullName>
    </submittedName>
</protein>
<dbReference type="PROSITE" id="PS51318">
    <property type="entry name" value="TAT"/>
    <property type="match status" value="1"/>
</dbReference>
<evidence type="ECO:0000259" key="2">
    <source>
        <dbReference type="SMART" id="SM00867"/>
    </source>
</evidence>
<dbReference type="InterPro" id="IPR036761">
    <property type="entry name" value="TTHA0802/YceI-like_sf"/>
</dbReference>
<accession>A0ABU2I3W3</accession>
<comment type="caution">
    <text evidence="3">The sequence shown here is derived from an EMBL/GenBank/DDBJ whole genome shotgun (WGS) entry which is preliminary data.</text>
</comment>
<organism evidence="3 4">
    <name type="scientific">Xanthomonas hawaiiensis</name>
    <dbReference type="NCBI Taxonomy" id="3003247"/>
    <lineage>
        <taxon>Bacteria</taxon>
        <taxon>Pseudomonadati</taxon>
        <taxon>Pseudomonadota</taxon>
        <taxon>Gammaproteobacteria</taxon>
        <taxon>Lysobacterales</taxon>
        <taxon>Lysobacteraceae</taxon>
        <taxon>Xanthomonas</taxon>
    </lineage>
</organism>
<evidence type="ECO:0000313" key="3">
    <source>
        <dbReference type="EMBL" id="MDS9992806.1"/>
    </source>
</evidence>
<reference evidence="3 4" key="1">
    <citation type="submission" date="2023-01" db="EMBL/GenBank/DDBJ databases">
        <title>Xanthomonas hawaiianensis sp. nov. isolated from Araceae family in Hawaii.</title>
        <authorList>
            <person name="Chunag S.-C."/>
            <person name="Dobhal S."/>
            <person name="Alvarez A."/>
            <person name="Arif M."/>
        </authorList>
    </citation>
    <scope>NUCLEOTIDE SEQUENCE [LARGE SCALE GENOMIC DNA]</scope>
    <source>
        <strain evidence="3 4">A2111</strain>
    </source>
</reference>
<sequence length="213" mass="22087">MTKTRKLLLPLAMALAVVVAQPATSAFAAPAAAAAPAKGVSGTYKLDPAHTDVLVQWTHFGFSNPSAHFGDVDGTLVYNAQDVSKSSVNVTLPLSGLNSFTAKFDEHLKSADFFDAAKFPTATFKSTKVTSAGGNKLTVAGDLTIKGVTKPVVLAVTLNGAGPHPMKKVPALGFDATTTVKRSDFGLGAYVPNVSDEVKIRITTEALQDAAAK</sequence>
<dbReference type="InterPro" id="IPR006311">
    <property type="entry name" value="TAT_signal"/>
</dbReference>
<dbReference type="PANTHER" id="PTHR34406:SF1">
    <property type="entry name" value="PROTEIN YCEI"/>
    <property type="match status" value="1"/>
</dbReference>
<name>A0ABU2I3W3_9XANT</name>
<dbReference type="PANTHER" id="PTHR34406">
    <property type="entry name" value="PROTEIN YCEI"/>
    <property type="match status" value="1"/>
</dbReference>
<gene>
    <name evidence="3" type="ORF">PNQ69_08480</name>
</gene>
<dbReference type="Proteomes" id="UP001260534">
    <property type="component" value="Unassembled WGS sequence"/>
</dbReference>
<dbReference type="SUPFAM" id="SSF101874">
    <property type="entry name" value="YceI-like"/>
    <property type="match status" value="1"/>
</dbReference>
<feature type="signal peptide" evidence="1">
    <location>
        <begin position="1"/>
        <end position="28"/>
    </location>
</feature>
<dbReference type="InterPro" id="IPR007372">
    <property type="entry name" value="Lipid/polyisoprenoid-bd_YceI"/>
</dbReference>
<dbReference type="Pfam" id="PF04264">
    <property type="entry name" value="YceI"/>
    <property type="match status" value="1"/>
</dbReference>
<feature type="domain" description="Lipid/polyisoprenoid-binding YceI-like" evidence="2">
    <location>
        <begin position="43"/>
        <end position="207"/>
    </location>
</feature>
<dbReference type="Gene3D" id="2.40.128.110">
    <property type="entry name" value="Lipid/polyisoprenoid-binding, YceI-like"/>
    <property type="match status" value="1"/>
</dbReference>
<dbReference type="SMART" id="SM00867">
    <property type="entry name" value="YceI"/>
    <property type="match status" value="1"/>
</dbReference>
<evidence type="ECO:0000256" key="1">
    <source>
        <dbReference type="SAM" id="SignalP"/>
    </source>
</evidence>
<proteinExistence type="predicted"/>
<feature type="chain" id="PRO_5046039447" evidence="1">
    <location>
        <begin position="29"/>
        <end position="213"/>
    </location>
</feature>